<feature type="region of interest" description="Disordered" evidence="1">
    <location>
        <begin position="142"/>
        <end position="206"/>
    </location>
</feature>
<dbReference type="AlphaFoldDB" id="A0A6A5UYH7"/>
<evidence type="ECO:0000313" key="2">
    <source>
        <dbReference type="EMBL" id="KAF1966127.1"/>
    </source>
</evidence>
<keyword evidence="3" id="KW-1185">Reference proteome</keyword>
<dbReference type="EMBL" id="ML976750">
    <property type="protein sequence ID" value="KAF1966127.1"/>
    <property type="molecule type" value="Genomic_DNA"/>
</dbReference>
<protein>
    <submittedName>
        <fullName evidence="2">Uncharacterized protein</fullName>
    </submittedName>
</protein>
<accession>A0A6A5UYH7</accession>
<evidence type="ECO:0000313" key="3">
    <source>
        <dbReference type="Proteomes" id="UP000800036"/>
    </source>
</evidence>
<dbReference type="OrthoDB" id="10665559at2759"/>
<gene>
    <name evidence="2" type="ORF">BU23DRAFT_574245</name>
</gene>
<proteinExistence type="predicted"/>
<sequence>MNVIISALEELSFYEEAVDRSLGATNSTHSPPERLQVAVGRRPECDDQEADNQPSDNEGDNGQENNGQERADEGVDDQGGGDQENDVALGSRFNFPSNESNIRLFNDVVRGVLFENLSLSHIADVTALVKRLLDFMLDQSTCNQENDGSEDVGEVLSESEHTSGNEEGNGDADSHCSPDVAIGNDRLPYSLQSHSPPEPDPTSRRAHFTLDGMDVEICIERVLLTPYQYHALCSPIDPDSSTYDLLTHVSTHAKYKFGIGTLTHRTIGDFYTRQRENPLPGDYCHCARFYGQSGEANLYRRCGLVGEGQFNTLSSRHLFTQREARYQAGLDTYEMDREITRRIFMTPEAYAPLREILQGFLIEVDREGVNYQLR</sequence>
<name>A0A6A5UYH7_9PLEO</name>
<organism evidence="2 3">
    <name type="scientific">Bimuria novae-zelandiae CBS 107.79</name>
    <dbReference type="NCBI Taxonomy" id="1447943"/>
    <lineage>
        <taxon>Eukaryota</taxon>
        <taxon>Fungi</taxon>
        <taxon>Dikarya</taxon>
        <taxon>Ascomycota</taxon>
        <taxon>Pezizomycotina</taxon>
        <taxon>Dothideomycetes</taxon>
        <taxon>Pleosporomycetidae</taxon>
        <taxon>Pleosporales</taxon>
        <taxon>Massarineae</taxon>
        <taxon>Didymosphaeriaceae</taxon>
        <taxon>Bimuria</taxon>
    </lineage>
</organism>
<reference evidence="2" key="1">
    <citation type="journal article" date="2020" name="Stud. Mycol.">
        <title>101 Dothideomycetes genomes: a test case for predicting lifestyles and emergence of pathogens.</title>
        <authorList>
            <person name="Haridas S."/>
            <person name="Albert R."/>
            <person name="Binder M."/>
            <person name="Bloem J."/>
            <person name="Labutti K."/>
            <person name="Salamov A."/>
            <person name="Andreopoulos B."/>
            <person name="Baker S."/>
            <person name="Barry K."/>
            <person name="Bills G."/>
            <person name="Bluhm B."/>
            <person name="Cannon C."/>
            <person name="Castanera R."/>
            <person name="Culley D."/>
            <person name="Daum C."/>
            <person name="Ezra D."/>
            <person name="Gonzalez J."/>
            <person name="Henrissat B."/>
            <person name="Kuo A."/>
            <person name="Liang C."/>
            <person name="Lipzen A."/>
            <person name="Lutzoni F."/>
            <person name="Magnuson J."/>
            <person name="Mondo S."/>
            <person name="Nolan M."/>
            <person name="Ohm R."/>
            <person name="Pangilinan J."/>
            <person name="Park H.-J."/>
            <person name="Ramirez L."/>
            <person name="Alfaro M."/>
            <person name="Sun H."/>
            <person name="Tritt A."/>
            <person name="Yoshinaga Y."/>
            <person name="Zwiers L.-H."/>
            <person name="Turgeon B."/>
            <person name="Goodwin S."/>
            <person name="Spatafora J."/>
            <person name="Crous P."/>
            <person name="Grigoriev I."/>
        </authorList>
    </citation>
    <scope>NUCLEOTIDE SEQUENCE</scope>
    <source>
        <strain evidence="2">CBS 107.79</strain>
    </source>
</reference>
<dbReference type="Proteomes" id="UP000800036">
    <property type="component" value="Unassembled WGS sequence"/>
</dbReference>
<feature type="region of interest" description="Disordered" evidence="1">
    <location>
        <begin position="22"/>
        <end position="92"/>
    </location>
</feature>
<evidence type="ECO:0000256" key="1">
    <source>
        <dbReference type="SAM" id="MobiDB-lite"/>
    </source>
</evidence>